<dbReference type="PANTHER" id="PTHR23150:SF19">
    <property type="entry name" value="FORMYLGLYCINE-GENERATING ENZYME"/>
    <property type="match status" value="1"/>
</dbReference>
<dbReference type="Gene3D" id="3.90.1580.10">
    <property type="entry name" value="paralog of FGE (formylglycine-generating enzyme)"/>
    <property type="match status" value="1"/>
</dbReference>
<dbReference type="InterPro" id="IPR016187">
    <property type="entry name" value="CTDL_fold"/>
</dbReference>
<dbReference type="STRING" id="229921.ADN01_11125"/>
<organism evidence="4 5">
    <name type="scientific">Levilinea saccharolytica</name>
    <dbReference type="NCBI Taxonomy" id="229921"/>
    <lineage>
        <taxon>Bacteria</taxon>
        <taxon>Bacillati</taxon>
        <taxon>Chloroflexota</taxon>
        <taxon>Anaerolineae</taxon>
        <taxon>Anaerolineales</taxon>
        <taxon>Anaerolineaceae</taxon>
        <taxon>Levilinea</taxon>
    </lineage>
</organism>
<dbReference type="Proteomes" id="UP000050501">
    <property type="component" value="Unassembled WGS sequence"/>
</dbReference>
<dbReference type="Gene3D" id="3.40.50.300">
    <property type="entry name" value="P-loop containing nucleotide triphosphate hydrolases"/>
    <property type="match status" value="1"/>
</dbReference>
<dbReference type="SUPFAM" id="SSF52540">
    <property type="entry name" value="P-loop containing nucleoside triphosphate hydrolases"/>
    <property type="match status" value="1"/>
</dbReference>
<evidence type="ECO:0000313" key="5">
    <source>
        <dbReference type="Proteomes" id="UP000050501"/>
    </source>
</evidence>
<evidence type="ECO:0000259" key="2">
    <source>
        <dbReference type="Pfam" id="PF03781"/>
    </source>
</evidence>
<sequence>MVKKSGFISDYRASEDGLDFSIFKPALLNILQTADTPLTVGVFGTWGSGKTTLLNMLKDELDNQKSPSLKTVWFTAWKYEQHDALWRAFMLRVVDSLHPRKADGTRYQPEDFKEDAEKAEREKLEHLGRLERSIYETVNWQDEGQWSLNTGELLKQGSKLPIWLAFHLTGLGSAAKDLGLNPDLAQLLEREVREHHLNQLNYMEQFAEEFQKAIQLVLGNDGRLVVFVDDLDRCLPEKAIEVLEAIKLFLDVPGTVFVLGMDREVVRRGIEAHYGALLKTSSEDEMPINGDVYLQKIIQIPFNLPPLDMKAREKFIQNLETDLPADYHLDEMTREAFARGMYPNPRQVKRALNVFFLLKQVAQEQEKRALIPKDFLAFPLLAKTVLIQSQWPELYKLWRQYPTLIQTLEDEYTRQPVSEDELLRGLNVEETPGEKVQPSAGNADREASLRPARRPAASGLMAPFLNDRQKYALLAELLRYPLEAGKGSQRARFGGLTRSEVQVYVGLVGAFEPDTVDGAPPPLQLSEDWARELESGDLAKIREVLAALKEREPDTQGPQHRMAQNHLVSLAQNSEFPPTSRANAADVADELGFAPQDVFDFVEIGTGLTRFSIGKYPVTNAQYARFLQPENFADRSLWEGFPKLAEPEENYKPIGNWGSQAWDWLQGQKKENGVLLPRYWQDARFGARRTNAPVVGISWYEANAYCRWLWTHWEKLEEGQRGLARPAQLRLPTEAEWIAAAGGDEKGRFAFGELGTPSQEISRYANTSESQINRTTPVWMYPQGASPREVMDLSGNVWEWLANYRDKDHDVLSLRGGSWNFNLGRARVSVRYNGNPHLRDYFIGFRILALPS</sequence>
<dbReference type="GO" id="GO:0120147">
    <property type="term" value="F:formylglycine-generating oxidase activity"/>
    <property type="evidence" value="ECO:0007669"/>
    <property type="project" value="TreeGrafter"/>
</dbReference>
<dbReference type="EMBL" id="LGCM01000039">
    <property type="protein sequence ID" value="KPL80682.1"/>
    <property type="molecule type" value="Genomic_DNA"/>
</dbReference>
<gene>
    <name evidence="4" type="ORF">ADN01_11125</name>
</gene>
<dbReference type="PATRIC" id="fig|229921.5.peg.1447"/>
<dbReference type="Pfam" id="PF03781">
    <property type="entry name" value="FGE-sulfatase"/>
    <property type="match status" value="1"/>
</dbReference>
<dbReference type="InterPro" id="IPR042095">
    <property type="entry name" value="SUMF_sf"/>
</dbReference>
<dbReference type="AlphaFoldDB" id="A0A0N8GPE6"/>
<feature type="domain" description="KAP NTPase" evidence="3">
    <location>
        <begin position="26"/>
        <end position="358"/>
    </location>
</feature>
<protein>
    <recommendedName>
        <fullName evidence="6">Sulfatase-modifying factor enzyme domain-containing protein</fullName>
    </recommendedName>
</protein>
<feature type="region of interest" description="Disordered" evidence="1">
    <location>
        <begin position="424"/>
        <end position="452"/>
    </location>
</feature>
<dbReference type="Pfam" id="PF07693">
    <property type="entry name" value="KAP_NTPase"/>
    <property type="match status" value="1"/>
</dbReference>
<dbReference type="InterPro" id="IPR005532">
    <property type="entry name" value="SUMF_dom"/>
</dbReference>
<evidence type="ECO:0000313" key="4">
    <source>
        <dbReference type="EMBL" id="KPL80682.1"/>
    </source>
</evidence>
<reference evidence="4 5" key="1">
    <citation type="submission" date="2015-07" db="EMBL/GenBank/DDBJ databases">
        <title>Genome sequence of Levilinea saccharolytica DSM 16555.</title>
        <authorList>
            <person name="Hemp J."/>
            <person name="Ward L.M."/>
            <person name="Pace L.A."/>
            <person name="Fischer W.W."/>
        </authorList>
    </citation>
    <scope>NUCLEOTIDE SEQUENCE [LARGE SCALE GENOMIC DNA]</scope>
    <source>
        <strain evidence="4 5">KIBI-1</strain>
    </source>
</reference>
<dbReference type="OrthoDB" id="9795864at2"/>
<accession>A0A0N8GPE6</accession>
<dbReference type="SUPFAM" id="SSF56436">
    <property type="entry name" value="C-type lectin-like"/>
    <property type="match status" value="1"/>
</dbReference>
<dbReference type="InterPro" id="IPR027417">
    <property type="entry name" value="P-loop_NTPase"/>
</dbReference>
<comment type="caution">
    <text evidence="4">The sequence shown here is derived from an EMBL/GenBank/DDBJ whole genome shotgun (WGS) entry which is preliminary data.</text>
</comment>
<feature type="domain" description="Sulfatase-modifying factor enzyme-like" evidence="2">
    <location>
        <begin position="609"/>
        <end position="848"/>
    </location>
</feature>
<dbReference type="InterPro" id="IPR011646">
    <property type="entry name" value="KAP_P-loop"/>
</dbReference>
<dbReference type="InterPro" id="IPR051043">
    <property type="entry name" value="Sulfatase_Mod_Factor_Kinase"/>
</dbReference>
<evidence type="ECO:0000256" key="1">
    <source>
        <dbReference type="SAM" id="MobiDB-lite"/>
    </source>
</evidence>
<evidence type="ECO:0008006" key="6">
    <source>
        <dbReference type="Google" id="ProtNLM"/>
    </source>
</evidence>
<proteinExistence type="predicted"/>
<keyword evidence="5" id="KW-1185">Reference proteome</keyword>
<name>A0A0N8GPE6_9CHLR</name>
<dbReference type="PANTHER" id="PTHR23150">
    <property type="entry name" value="SULFATASE MODIFYING FACTOR 1, 2"/>
    <property type="match status" value="1"/>
</dbReference>
<dbReference type="RefSeq" id="WP_062417706.1">
    <property type="nucleotide sequence ID" value="NZ_DF967974.1"/>
</dbReference>
<evidence type="ECO:0000259" key="3">
    <source>
        <dbReference type="Pfam" id="PF07693"/>
    </source>
</evidence>